<protein>
    <recommendedName>
        <fullName evidence="5">Secreted protein</fullName>
    </recommendedName>
</protein>
<dbReference type="EMBL" id="KI894033">
    <property type="protein sequence ID" value="OBR83631.1"/>
    <property type="molecule type" value="Genomic_DNA"/>
</dbReference>
<reference evidence="3" key="3">
    <citation type="submission" date="2024-02" db="EMBL/GenBank/DDBJ databases">
        <title>Comparative genomics of Cryptococcus and Kwoniella reveals pathogenesis evolution and contrasting modes of karyotype evolution via chromosome fusion or intercentromeric recombination.</title>
        <authorList>
            <person name="Coelho M.A."/>
            <person name="David-Palma M."/>
            <person name="Shea T."/>
            <person name="Bowers K."/>
            <person name="McGinley-Smith S."/>
            <person name="Mohammad A.W."/>
            <person name="Gnirke A."/>
            <person name="Yurkov A.M."/>
            <person name="Nowrousian M."/>
            <person name="Sun S."/>
            <person name="Cuomo C.A."/>
            <person name="Heitman J."/>
        </authorList>
    </citation>
    <scope>NUCLEOTIDE SEQUENCE</scope>
    <source>
        <strain evidence="3">CBS 10117</strain>
    </source>
</reference>
<evidence type="ECO:0000313" key="2">
    <source>
        <dbReference type="EMBL" id="OBR83631.1"/>
    </source>
</evidence>
<dbReference type="RefSeq" id="XP_018261473.1">
    <property type="nucleotide sequence ID" value="XM_018409201.1"/>
</dbReference>
<accession>A0A1A6A0R1</accession>
<evidence type="ECO:0000313" key="3">
    <source>
        <dbReference type="EMBL" id="WWC63289.1"/>
    </source>
</evidence>
<dbReference type="Proteomes" id="UP000078595">
    <property type="component" value="Chromosome 7"/>
</dbReference>
<feature type="signal peptide" evidence="1">
    <location>
        <begin position="1"/>
        <end position="20"/>
    </location>
</feature>
<keyword evidence="1" id="KW-0732">Signal</keyword>
<keyword evidence="4" id="KW-1185">Reference proteome</keyword>
<dbReference type="GeneID" id="28969610"/>
<dbReference type="KEGG" id="kdj:28969610"/>
<sequence>MFINGLLVLLPFLFSASANAAPPSPSSVVIDRRALSNVRVDFNLPKYTTFTLDQAIDETYPDMIRSYGFNPAEAKDKDIVDSKWLQQKFTWHIYDDEKSAKDENQKEKLWKMDCLVQLSKDTDKAVHTFDVTDTAPYIKLTGGDNWDQIKNQANVICPSGSKCLKEGGCGDKKKPQWDQKFLNDHKA</sequence>
<reference evidence="3" key="2">
    <citation type="submission" date="2013-07" db="EMBL/GenBank/DDBJ databases">
        <authorList>
            <consortium name="The Broad Institute Genome Sequencing Platform"/>
            <person name="Cuomo C."/>
            <person name="Litvintseva A."/>
            <person name="Chen Y."/>
            <person name="Heitman J."/>
            <person name="Sun S."/>
            <person name="Springer D."/>
            <person name="Dromer F."/>
            <person name="Young S.K."/>
            <person name="Zeng Q."/>
            <person name="Gargeya S."/>
            <person name="Fitzgerald M."/>
            <person name="Abouelleil A."/>
            <person name="Alvarado L."/>
            <person name="Berlin A.M."/>
            <person name="Chapman S.B."/>
            <person name="Dewar J."/>
            <person name="Goldberg J."/>
            <person name="Griggs A."/>
            <person name="Gujja S."/>
            <person name="Hansen M."/>
            <person name="Howarth C."/>
            <person name="Imamovic A."/>
            <person name="Larimer J."/>
            <person name="McCowan C."/>
            <person name="Murphy C."/>
            <person name="Pearson M."/>
            <person name="Priest M."/>
            <person name="Roberts A."/>
            <person name="Saif S."/>
            <person name="Shea T."/>
            <person name="Sykes S."/>
            <person name="Wortman J."/>
            <person name="Nusbaum C."/>
            <person name="Birren B."/>
        </authorList>
    </citation>
    <scope>NUCLEOTIDE SEQUENCE</scope>
    <source>
        <strain evidence="3">CBS 10117</strain>
    </source>
</reference>
<evidence type="ECO:0000256" key="1">
    <source>
        <dbReference type="SAM" id="SignalP"/>
    </source>
</evidence>
<evidence type="ECO:0008006" key="5">
    <source>
        <dbReference type="Google" id="ProtNLM"/>
    </source>
</evidence>
<proteinExistence type="predicted"/>
<gene>
    <name evidence="2" type="ORF">I303_05911</name>
    <name evidence="3" type="ORF">I303_105889</name>
</gene>
<name>A0A1A6A0R1_9TREE</name>
<feature type="chain" id="PRO_5008341984" description="Secreted protein" evidence="1">
    <location>
        <begin position="21"/>
        <end position="187"/>
    </location>
</feature>
<dbReference type="EMBL" id="CP144536">
    <property type="protein sequence ID" value="WWC63289.1"/>
    <property type="molecule type" value="Genomic_DNA"/>
</dbReference>
<reference evidence="2" key="1">
    <citation type="submission" date="2013-07" db="EMBL/GenBank/DDBJ databases">
        <title>The Genome Sequence of Cryptococcus dejecticola CBS10117.</title>
        <authorList>
            <consortium name="The Broad Institute Genome Sequencing Platform"/>
            <person name="Cuomo C."/>
            <person name="Litvintseva A."/>
            <person name="Chen Y."/>
            <person name="Heitman J."/>
            <person name="Sun S."/>
            <person name="Springer D."/>
            <person name="Dromer F."/>
            <person name="Young S.K."/>
            <person name="Zeng Q."/>
            <person name="Gargeya S."/>
            <person name="Fitzgerald M."/>
            <person name="Abouelleil A."/>
            <person name="Alvarado L."/>
            <person name="Berlin A.M."/>
            <person name="Chapman S.B."/>
            <person name="Dewar J."/>
            <person name="Goldberg J."/>
            <person name="Griggs A."/>
            <person name="Gujja S."/>
            <person name="Hansen M."/>
            <person name="Howarth C."/>
            <person name="Imamovic A."/>
            <person name="Larimer J."/>
            <person name="McCowan C."/>
            <person name="Murphy C."/>
            <person name="Pearson M."/>
            <person name="Priest M."/>
            <person name="Roberts A."/>
            <person name="Saif S."/>
            <person name="Shea T."/>
            <person name="Sykes S."/>
            <person name="Wortman J."/>
            <person name="Nusbaum C."/>
            <person name="Birren B."/>
        </authorList>
    </citation>
    <scope>NUCLEOTIDE SEQUENCE [LARGE SCALE GENOMIC DNA]</scope>
    <source>
        <strain evidence="2">CBS 10117</strain>
    </source>
</reference>
<organism evidence="2">
    <name type="scientific">Kwoniella dejecticola CBS 10117</name>
    <dbReference type="NCBI Taxonomy" id="1296121"/>
    <lineage>
        <taxon>Eukaryota</taxon>
        <taxon>Fungi</taxon>
        <taxon>Dikarya</taxon>
        <taxon>Basidiomycota</taxon>
        <taxon>Agaricomycotina</taxon>
        <taxon>Tremellomycetes</taxon>
        <taxon>Tremellales</taxon>
        <taxon>Cryptococcaceae</taxon>
        <taxon>Kwoniella</taxon>
    </lineage>
</organism>
<dbReference type="AlphaFoldDB" id="A0A1A6A0R1"/>
<evidence type="ECO:0000313" key="4">
    <source>
        <dbReference type="Proteomes" id="UP000078595"/>
    </source>
</evidence>
<dbReference type="VEuPathDB" id="FungiDB:I303_05911"/>